<feature type="region of interest" description="Disordered" evidence="1">
    <location>
        <begin position="1"/>
        <end position="22"/>
    </location>
</feature>
<organism evidence="2 3">
    <name type="scientific">Gonapodya prolifera (strain JEL478)</name>
    <name type="common">Monoblepharis prolifera</name>
    <dbReference type="NCBI Taxonomy" id="1344416"/>
    <lineage>
        <taxon>Eukaryota</taxon>
        <taxon>Fungi</taxon>
        <taxon>Fungi incertae sedis</taxon>
        <taxon>Chytridiomycota</taxon>
        <taxon>Chytridiomycota incertae sedis</taxon>
        <taxon>Monoblepharidomycetes</taxon>
        <taxon>Monoblepharidales</taxon>
        <taxon>Gonapodyaceae</taxon>
        <taxon>Gonapodya</taxon>
    </lineage>
</organism>
<dbReference type="AlphaFoldDB" id="A0A139AKY1"/>
<reference evidence="2 3" key="1">
    <citation type="journal article" date="2015" name="Genome Biol. Evol.">
        <title>Phylogenomic analyses indicate that early fungi evolved digesting cell walls of algal ancestors of land plants.</title>
        <authorList>
            <person name="Chang Y."/>
            <person name="Wang S."/>
            <person name="Sekimoto S."/>
            <person name="Aerts A.L."/>
            <person name="Choi C."/>
            <person name="Clum A."/>
            <person name="LaButti K.M."/>
            <person name="Lindquist E.A."/>
            <person name="Yee Ngan C."/>
            <person name="Ohm R.A."/>
            <person name="Salamov A.A."/>
            <person name="Grigoriev I.V."/>
            <person name="Spatafora J.W."/>
            <person name="Berbee M.L."/>
        </authorList>
    </citation>
    <scope>NUCLEOTIDE SEQUENCE [LARGE SCALE GENOMIC DNA]</scope>
    <source>
        <strain evidence="2 3">JEL478</strain>
    </source>
</reference>
<feature type="compositionally biased region" description="Polar residues" evidence="1">
    <location>
        <begin position="10"/>
        <end position="22"/>
    </location>
</feature>
<proteinExistence type="predicted"/>
<keyword evidence="3" id="KW-1185">Reference proteome</keyword>
<dbReference type="EMBL" id="KQ965747">
    <property type="protein sequence ID" value="KXS17437.1"/>
    <property type="molecule type" value="Genomic_DNA"/>
</dbReference>
<gene>
    <name evidence="2" type="ORF">M427DRAFT_54709</name>
</gene>
<evidence type="ECO:0000256" key="1">
    <source>
        <dbReference type="SAM" id="MobiDB-lite"/>
    </source>
</evidence>
<name>A0A139AKY1_GONPJ</name>
<dbReference type="Proteomes" id="UP000070544">
    <property type="component" value="Unassembled WGS sequence"/>
</dbReference>
<evidence type="ECO:0000313" key="3">
    <source>
        <dbReference type="Proteomes" id="UP000070544"/>
    </source>
</evidence>
<sequence>MQQMHGMHLISSNDSSPQMSCSPFQGPYGPFRAVASIEDQEESNCCAVPPL</sequence>
<protein>
    <submittedName>
        <fullName evidence="2">Uncharacterized protein</fullName>
    </submittedName>
</protein>
<evidence type="ECO:0000313" key="2">
    <source>
        <dbReference type="EMBL" id="KXS17437.1"/>
    </source>
</evidence>
<accession>A0A139AKY1</accession>